<organism evidence="1">
    <name type="scientific">Siphoviridae sp. ctOSJ35</name>
    <dbReference type="NCBI Taxonomy" id="2825479"/>
    <lineage>
        <taxon>Viruses</taxon>
        <taxon>Duplodnaviria</taxon>
        <taxon>Heunggongvirae</taxon>
        <taxon>Uroviricota</taxon>
        <taxon>Caudoviricetes</taxon>
    </lineage>
</organism>
<dbReference type="EMBL" id="BK015447">
    <property type="protein sequence ID" value="DAE07232.1"/>
    <property type="molecule type" value="Genomic_DNA"/>
</dbReference>
<evidence type="ECO:0000313" key="1">
    <source>
        <dbReference type="EMBL" id="DAE07232.1"/>
    </source>
</evidence>
<protein>
    <submittedName>
        <fullName evidence="1">Uncharacterized protein</fullName>
    </submittedName>
</protein>
<reference evidence="1" key="1">
    <citation type="journal article" date="2021" name="Proc. Natl. Acad. Sci. U.S.A.">
        <title>A Catalog of Tens of Thousands of Viruses from Human Metagenomes Reveals Hidden Associations with Chronic Diseases.</title>
        <authorList>
            <person name="Tisza M.J."/>
            <person name="Buck C.B."/>
        </authorList>
    </citation>
    <scope>NUCLEOTIDE SEQUENCE</scope>
    <source>
        <strain evidence="1">CtOSJ35</strain>
    </source>
</reference>
<accession>A0A8S5PKF5</accession>
<sequence>MVLNNGIAPCGTMSRCCCCNMRLICAKSPYCVINSGSCSSDKKLEEIENLIQQLIQSQTQALADFEAKATAAQTSLNTIAANIATLQTTSDNLTTTFGEFSQDTKTKLDEIYAKVENIPATSTTSINDLDTPIDVDSSDVSEDDSKSLAVLKPKETEDTILVEKKGLFGKSKWVEQKK</sequence>
<proteinExistence type="predicted"/>
<name>A0A8S5PKF5_9CAUD</name>